<proteinExistence type="predicted"/>
<feature type="domain" description="(S)-ureidoglycine aminohydrolase cupin" evidence="1">
    <location>
        <begin position="43"/>
        <end position="116"/>
    </location>
</feature>
<sequence>MTIIFRAADLDSADDYEHALLGQPSAQPLSGDIEVGSYLAFESTDGRIESGSWESAPGRSRWEFADRGEFIQVISGRMTVEEDGGHPATLTAGDSAIFPVGWKGTWTVEEHLRKVFVAFKS</sequence>
<dbReference type="EMBL" id="JACHNF010000001">
    <property type="protein sequence ID" value="MBB5980889.1"/>
    <property type="molecule type" value="Genomic_DNA"/>
</dbReference>
<comment type="caution">
    <text evidence="2">The sequence shown here is derived from an EMBL/GenBank/DDBJ whole genome shotgun (WGS) entry which is preliminary data.</text>
</comment>
<protein>
    <submittedName>
        <fullName evidence="2">Putative cupin superfamily protein</fullName>
    </submittedName>
</protein>
<organism evidence="2 3">
    <name type="scientific">Kribbella solani</name>
    <dbReference type="NCBI Taxonomy" id="236067"/>
    <lineage>
        <taxon>Bacteria</taxon>
        <taxon>Bacillati</taxon>
        <taxon>Actinomycetota</taxon>
        <taxon>Actinomycetes</taxon>
        <taxon>Propionibacteriales</taxon>
        <taxon>Kribbellaceae</taxon>
        <taxon>Kribbella</taxon>
    </lineage>
</organism>
<dbReference type="Pfam" id="PF05899">
    <property type="entry name" value="Cupin_3"/>
    <property type="match status" value="1"/>
</dbReference>
<dbReference type="InterPro" id="IPR008579">
    <property type="entry name" value="UGlyAH_Cupin_dom"/>
</dbReference>
<dbReference type="InterPro" id="IPR014710">
    <property type="entry name" value="RmlC-like_jellyroll"/>
</dbReference>
<evidence type="ECO:0000313" key="2">
    <source>
        <dbReference type="EMBL" id="MBB5980889.1"/>
    </source>
</evidence>
<accession>A0A841DSH4</accession>
<gene>
    <name evidence="2" type="ORF">HDA44_004230</name>
</gene>
<evidence type="ECO:0000313" key="3">
    <source>
        <dbReference type="Proteomes" id="UP000558997"/>
    </source>
</evidence>
<evidence type="ECO:0000259" key="1">
    <source>
        <dbReference type="Pfam" id="PF05899"/>
    </source>
</evidence>
<dbReference type="AlphaFoldDB" id="A0A841DSH4"/>
<dbReference type="InterPro" id="IPR011051">
    <property type="entry name" value="RmlC_Cupin_sf"/>
</dbReference>
<dbReference type="Proteomes" id="UP000558997">
    <property type="component" value="Unassembled WGS sequence"/>
</dbReference>
<reference evidence="2 3" key="1">
    <citation type="submission" date="2020-08" db="EMBL/GenBank/DDBJ databases">
        <title>Sequencing the genomes of 1000 actinobacteria strains.</title>
        <authorList>
            <person name="Klenk H.-P."/>
        </authorList>
    </citation>
    <scope>NUCLEOTIDE SEQUENCE [LARGE SCALE GENOMIC DNA]</scope>
    <source>
        <strain evidence="2 3">DSM 17294</strain>
    </source>
</reference>
<name>A0A841DSH4_9ACTN</name>
<dbReference type="SUPFAM" id="SSF51182">
    <property type="entry name" value="RmlC-like cupins"/>
    <property type="match status" value="1"/>
</dbReference>
<dbReference type="PANTHER" id="PTHR40943:SF1">
    <property type="entry name" value="CYTOPLASMIC PROTEIN"/>
    <property type="match status" value="1"/>
</dbReference>
<keyword evidence="3" id="KW-1185">Reference proteome</keyword>
<dbReference type="RefSeq" id="WP_184836952.1">
    <property type="nucleotide sequence ID" value="NZ_BAAAVN010000003.1"/>
</dbReference>
<dbReference type="Gene3D" id="2.60.120.10">
    <property type="entry name" value="Jelly Rolls"/>
    <property type="match status" value="1"/>
</dbReference>
<dbReference type="PANTHER" id="PTHR40943">
    <property type="entry name" value="CYTOPLASMIC PROTEIN-RELATED"/>
    <property type="match status" value="1"/>
</dbReference>